<sequence length="88" mass="10357">MMMMMLCKNEIYFPQTWNKKGQGRKSRLFRRSSPLGHSQGGWLFRGHSHSSELTIDFSLWQQVCFPITLQGFAFPQLTHESVRNRLPQ</sequence>
<dbReference type="EMBL" id="BPLR01020659">
    <property type="protein sequence ID" value="GIX81242.1"/>
    <property type="molecule type" value="Genomic_DNA"/>
</dbReference>
<comment type="caution">
    <text evidence="1">The sequence shown here is derived from an EMBL/GenBank/DDBJ whole genome shotgun (WGS) entry which is preliminary data.</text>
</comment>
<organism evidence="1 2">
    <name type="scientific">Caerostris extrusa</name>
    <name type="common">Bark spider</name>
    <name type="synonym">Caerostris bankana</name>
    <dbReference type="NCBI Taxonomy" id="172846"/>
    <lineage>
        <taxon>Eukaryota</taxon>
        <taxon>Metazoa</taxon>
        <taxon>Ecdysozoa</taxon>
        <taxon>Arthropoda</taxon>
        <taxon>Chelicerata</taxon>
        <taxon>Arachnida</taxon>
        <taxon>Araneae</taxon>
        <taxon>Araneomorphae</taxon>
        <taxon>Entelegynae</taxon>
        <taxon>Araneoidea</taxon>
        <taxon>Araneidae</taxon>
        <taxon>Caerostris</taxon>
    </lineage>
</organism>
<reference evidence="1 2" key="1">
    <citation type="submission" date="2021-06" db="EMBL/GenBank/DDBJ databases">
        <title>Caerostris extrusa draft genome.</title>
        <authorList>
            <person name="Kono N."/>
            <person name="Arakawa K."/>
        </authorList>
    </citation>
    <scope>NUCLEOTIDE SEQUENCE [LARGE SCALE GENOMIC DNA]</scope>
</reference>
<dbReference type="Proteomes" id="UP001054945">
    <property type="component" value="Unassembled WGS sequence"/>
</dbReference>
<dbReference type="AlphaFoldDB" id="A0AAV4N964"/>
<evidence type="ECO:0000313" key="2">
    <source>
        <dbReference type="Proteomes" id="UP001054945"/>
    </source>
</evidence>
<evidence type="ECO:0008006" key="3">
    <source>
        <dbReference type="Google" id="ProtNLM"/>
    </source>
</evidence>
<gene>
    <name evidence="1" type="ORF">CEXT_724371</name>
</gene>
<accession>A0AAV4N964</accession>
<proteinExistence type="predicted"/>
<name>A0AAV4N964_CAEEX</name>
<keyword evidence="2" id="KW-1185">Reference proteome</keyword>
<evidence type="ECO:0000313" key="1">
    <source>
        <dbReference type="EMBL" id="GIX81242.1"/>
    </source>
</evidence>
<protein>
    <recommendedName>
        <fullName evidence="3">Ycf15</fullName>
    </recommendedName>
</protein>